<evidence type="ECO:0000256" key="2">
    <source>
        <dbReference type="ARBA" id="ARBA00022475"/>
    </source>
</evidence>
<accession>A0A0G0NFL5</accession>
<feature type="transmembrane region" description="Helical" evidence="8">
    <location>
        <begin position="211"/>
        <end position="230"/>
    </location>
</feature>
<organism evidence="9 10">
    <name type="scientific">Candidatus Woesebacteria bacterium GW2011_GWA1_38_8</name>
    <dbReference type="NCBI Taxonomy" id="1618547"/>
    <lineage>
        <taxon>Bacteria</taxon>
        <taxon>Candidatus Woeseibacteriota</taxon>
    </lineage>
</organism>
<name>A0A0G0NFL5_9BACT</name>
<comment type="caution">
    <text evidence="9">The sequence shown here is derived from an EMBL/GenBank/DDBJ whole genome shotgun (WGS) entry which is preliminary data.</text>
</comment>
<dbReference type="InterPro" id="IPR000715">
    <property type="entry name" value="Glycosyl_transferase_4"/>
</dbReference>
<evidence type="ECO:0000256" key="8">
    <source>
        <dbReference type="SAM" id="Phobius"/>
    </source>
</evidence>
<keyword evidence="3 9" id="KW-0808">Transferase</keyword>
<feature type="binding site" evidence="7">
    <location>
        <position position="176"/>
    </location>
    <ligand>
        <name>Mg(2+)</name>
        <dbReference type="ChEBI" id="CHEBI:18420"/>
    </ligand>
</feature>
<feature type="transmembrane region" description="Helical" evidence="8">
    <location>
        <begin position="54"/>
        <end position="75"/>
    </location>
</feature>
<reference evidence="9 10" key="1">
    <citation type="journal article" date="2015" name="Nature">
        <title>rRNA introns, odd ribosomes, and small enigmatic genomes across a large radiation of phyla.</title>
        <authorList>
            <person name="Brown C.T."/>
            <person name="Hug L.A."/>
            <person name="Thomas B.C."/>
            <person name="Sharon I."/>
            <person name="Castelle C.J."/>
            <person name="Singh A."/>
            <person name="Wilkins M.J."/>
            <person name="Williams K.H."/>
            <person name="Banfield J.F."/>
        </authorList>
    </citation>
    <scope>NUCLEOTIDE SEQUENCE [LARGE SCALE GENOMIC DNA]</scope>
</reference>
<dbReference type="GO" id="GO:0005886">
    <property type="term" value="C:plasma membrane"/>
    <property type="evidence" value="ECO:0007669"/>
    <property type="project" value="UniProtKB-SubCell"/>
</dbReference>
<keyword evidence="7" id="KW-0479">Metal-binding</keyword>
<dbReference type="AlphaFoldDB" id="A0A0G0NFL5"/>
<evidence type="ECO:0000256" key="5">
    <source>
        <dbReference type="ARBA" id="ARBA00022989"/>
    </source>
</evidence>
<feature type="transmembrane region" description="Helical" evidence="8">
    <location>
        <begin position="314"/>
        <end position="330"/>
    </location>
</feature>
<feature type="non-terminal residue" evidence="9">
    <location>
        <position position="1"/>
    </location>
</feature>
<dbReference type="GO" id="GO:0071555">
    <property type="term" value="P:cell wall organization"/>
    <property type="evidence" value="ECO:0007669"/>
    <property type="project" value="TreeGrafter"/>
</dbReference>
<evidence type="ECO:0000256" key="6">
    <source>
        <dbReference type="ARBA" id="ARBA00023136"/>
    </source>
</evidence>
<gene>
    <name evidence="9" type="ORF">UT06_C0002G0032</name>
</gene>
<evidence type="ECO:0000313" key="10">
    <source>
        <dbReference type="Proteomes" id="UP000034710"/>
    </source>
</evidence>
<evidence type="ECO:0000256" key="4">
    <source>
        <dbReference type="ARBA" id="ARBA00022692"/>
    </source>
</evidence>
<proteinExistence type="predicted"/>
<dbReference type="CDD" id="cd06853">
    <property type="entry name" value="GT_WecA_like"/>
    <property type="match status" value="1"/>
</dbReference>
<dbReference type="GO" id="GO:0046872">
    <property type="term" value="F:metal ion binding"/>
    <property type="evidence" value="ECO:0007669"/>
    <property type="project" value="UniProtKB-KW"/>
</dbReference>
<keyword evidence="6 8" id="KW-0472">Membrane</keyword>
<evidence type="ECO:0000256" key="7">
    <source>
        <dbReference type="PIRSR" id="PIRSR600715-1"/>
    </source>
</evidence>
<feature type="transmembrane region" description="Helical" evidence="8">
    <location>
        <begin position="6"/>
        <end position="33"/>
    </location>
</feature>
<comment type="cofactor">
    <cofactor evidence="7">
        <name>Mg(2+)</name>
        <dbReference type="ChEBI" id="CHEBI:18420"/>
    </cofactor>
</comment>
<feature type="transmembrane region" description="Helical" evidence="8">
    <location>
        <begin position="81"/>
        <end position="97"/>
    </location>
</feature>
<keyword evidence="2" id="KW-1003">Cell membrane</keyword>
<keyword evidence="4 8" id="KW-0812">Transmembrane</keyword>
<feature type="transmembrane region" description="Helical" evidence="8">
    <location>
        <begin position="109"/>
        <end position="129"/>
    </location>
</feature>
<feature type="transmembrane region" description="Helical" evidence="8">
    <location>
        <begin position="263"/>
        <end position="281"/>
    </location>
</feature>
<dbReference type="PANTHER" id="PTHR22926">
    <property type="entry name" value="PHOSPHO-N-ACETYLMURAMOYL-PENTAPEPTIDE-TRANSFERASE"/>
    <property type="match status" value="1"/>
</dbReference>
<protein>
    <submittedName>
        <fullName evidence="9">UDP-N-acetylmuramyl pentapeptide phosphotransferase/UDP-N-acetylglucosamine-1-phosphate transferase</fullName>
    </submittedName>
</protein>
<sequence>ILLMNILNLFFFPFVTAFSLAFFATPLIIKFAYKTGIVDDPKKHRHSKVIHTYPVPRGGGIAIFIASFIAMIIFLPLDSHIVAILMGAAVLTVMGFLDDKYDINPYKRLIIQFLAASIPIISGIGIAFISNPISGGTIDLSNPQFSINLFGETRNIWIISDLFALLWIVVLMNFLNMGAKGVDGQLPGVAGISALAISALSLKYSADITQWPVIVLSMILAGSFLGFLPYNAYPQKIMPGFSGSNLAGYYLGILSILSTTKVGTLLIVLGIPIVDTAYTIMRRILSGKSPVWGDRGHLHHKLLDLGLSKRQVSYFYWISTAVLGIISLFLTSSYKLYTVIGIAVLLGGFFIWLTYRSKS</sequence>
<keyword evidence="7" id="KW-0460">Magnesium</keyword>
<evidence type="ECO:0000256" key="3">
    <source>
        <dbReference type="ARBA" id="ARBA00022679"/>
    </source>
</evidence>
<feature type="transmembrane region" description="Helical" evidence="8">
    <location>
        <begin position="336"/>
        <end position="355"/>
    </location>
</feature>
<dbReference type="GO" id="GO:0009103">
    <property type="term" value="P:lipopolysaccharide biosynthetic process"/>
    <property type="evidence" value="ECO:0007669"/>
    <property type="project" value="TreeGrafter"/>
</dbReference>
<dbReference type="PANTHER" id="PTHR22926:SF3">
    <property type="entry name" value="UNDECAPRENYL-PHOSPHATE ALPHA-N-ACETYLGLUCOSAMINYL 1-PHOSPHATE TRANSFERASE"/>
    <property type="match status" value="1"/>
</dbReference>
<evidence type="ECO:0000313" key="9">
    <source>
        <dbReference type="EMBL" id="KKQ84664.1"/>
    </source>
</evidence>
<dbReference type="EMBL" id="LBVJ01000002">
    <property type="protein sequence ID" value="KKQ84664.1"/>
    <property type="molecule type" value="Genomic_DNA"/>
</dbReference>
<dbReference type="PATRIC" id="fig|1618547.3.peg.128"/>
<dbReference type="GO" id="GO:0044038">
    <property type="term" value="P:cell wall macromolecule biosynthetic process"/>
    <property type="evidence" value="ECO:0007669"/>
    <property type="project" value="TreeGrafter"/>
</dbReference>
<dbReference type="Pfam" id="PF00953">
    <property type="entry name" value="Glycos_transf_4"/>
    <property type="match status" value="1"/>
</dbReference>
<evidence type="ECO:0000256" key="1">
    <source>
        <dbReference type="ARBA" id="ARBA00004651"/>
    </source>
</evidence>
<comment type="subcellular location">
    <subcellularLocation>
        <location evidence="1">Cell membrane</location>
        <topology evidence="1">Multi-pass membrane protein</topology>
    </subcellularLocation>
</comment>
<feature type="transmembrane region" description="Helical" evidence="8">
    <location>
        <begin position="156"/>
        <end position="174"/>
    </location>
</feature>
<dbReference type="GO" id="GO:0016780">
    <property type="term" value="F:phosphotransferase activity, for other substituted phosphate groups"/>
    <property type="evidence" value="ECO:0007669"/>
    <property type="project" value="InterPro"/>
</dbReference>
<keyword evidence="5 8" id="KW-1133">Transmembrane helix</keyword>
<dbReference type="Proteomes" id="UP000034710">
    <property type="component" value="Unassembled WGS sequence"/>
</dbReference>